<reference evidence="2" key="1">
    <citation type="journal article" date="2020" name="Stud. Mycol.">
        <title>101 Dothideomycetes genomes: a test case for predicting lifestyles and emergence of pathogens.</title>
        <authorList>
            <person name="Haridas S."/>
            <person name="Albert R."/>
            <person name="Binder M."/>
            <person name="Bloem J."/>
            <person name="Labutti K."/>
            <person name="Salamov A."/>
            <person name="Andreopoulos B."/>
            <person name="Baker S."/>
            <person name="Barry K."/>
            <person name="Bills G."/>
            <person name="Bluhm B."/>
            <person name="Cannon C."/>
            <person name="Castanera R."/>
            <person name="Culley D."/>
            <person name="Daum C."/>
            <person name="Ezra D."/>
            <person name="Gonzalez J."/>
            <person name="Henrissat B."/>
            <person name="Kuo A."/>
            <person name="Liang C."/>
            <person name="Lipzen A."/>
            <person name="Lutzoni F."/>
            <person name="Magnuson J."/>
            <person name="Mondo S."/>
            <person name="Nolan M."/>
            <person name="Ohm R."/>
            <person name="Pangilinan J."/>
            <person name="Park H.-J."/>
            <person name="Ramirez L."/>
            <person name="Alfaro M."/>
            <person name="Sun H."/>
            <person name="Tritt A."/>
            <person name="Yoshinaga Y."/>
            <person name="Zwiers L.-H."/>
            <person name="Turgeon B."/>
            <person name="Goodwin S."/>
            <person name="Spatafora J."/>
            <person name="Crous P."/>
            <person name="Grigoriev I."/>
        </authorList>
    </citation>
    <scope>NUCLEOTIDE SEQUENCE</scope>
    <source>
        <strain evidence="2">CBS 675.92</strain>
    </source>
</reference>
<evidence type="ECO:0000313" key="2">
    <source>
        <dbReference type="EMBL" id="KAF1948137.1"/>
    </source>
</evidence>
<evidence type="ECO:0000313" key="3">
    <source>
        <dbReference type="Proteomes" id="UP000800035"/>
    </source>
</evidence>
<proteinExistence type="predicted"/>
<keyword evidence="1" id="KW-0472">Membrane</keyword>
<feature type="non-terminal residue" evidence="2">
    <location>
        <position position="158"/>
    </location>
</feature>
<dbReference type="EMBL" id="ML977078">
    <property type="protein sequence ID" value="KAF1948137.1"/>
    <property type="molecule type" value="Genomic_DNA"/>
</dbReference>
<organism evidence="2 3">
    <name type="scientific">Byssothecium circinans</name>
    <dbReference type="NCBI Taxonomy" id="147558"/>
    <lineage>
        <taxon>Eukaryota</taxon>
        <taxon>Fungi</taxon>
        <taxon>Dikarya</taxon>
        <taxon>Ascomycota</taxon>
        <taxon>Pezizomycotina</taxon>
        <taxon>Dothideomycetes</taxon>
        <taxon>Pleosporomycetidae</taxon>
        <taxon>Pleosporales</taxon>
        <taxon>Massarineae</taxon>
        <taxon>Massarinaceae</taxon>
        <taxon>Byssothecium</taxon>
    </lineage>
</organism>
<sequence>RTATTLVFAALNGSIDGGSTTQLQHNKIRNISSIACDVDVDLVNDRLIVGQEVPQPTAPPTINSVEHLLVGRPNVTLHKDRHRYDPKGTNTLNELALWFGVAPITAGASLFGGAPMWMYIENDLPRRYTSSNEGYNSGWTTQYIENFIRVCIGSAAQA</sequence>
<keyword evidence="1" id="KW-0812">Transmembrane</keyword>
<protein>
    <submittedName>
        <fullName evidence="2">Uncharacterized protein</fullName>
    </submittedName>
</protein>
<feature type="transmembrane region" description="Helical" evidence="1">
    <location>
        <begin position="95"/>
        <end position="120"/>
    </location>
</feature>
<name>A0A6A5TGX2_9PLEO</name>
<gene>
    <name evidence="2" type="ORF">CC80DRAFT_395622</name>
</gene>
<dbReference type="AlphaFoldDB" id="A0A6A5TGX2"/>
<dbReference type="Proteomes" id="UP000800035">
    <property type="component" value="Unassembled WGS sequence"/>
</dbReference>
<feature type="non-terminal residue" evidence="2">
    <location>
        <position position="1"/>
    </location>
</feature>
<keyword evidence="1" id="KW-1133">Transmembrane helix</keyword>
<evidence type="ECO:0000256" key="1">
    <source>
        <dbReference type="SAM" id="Phobius"/>
    </source>
</evidence>
<accession>A0A6A5TGX2</accession>
<keyword evidence="3" id="KW-1185">Reference proteome</keyword>
<dbReference type="OrthoDB" id="4734538at2759"/>